<dbReference type="PROSITE" id="PS50157">
    <property type="entry name" value="ZINC_FINGER_C2H2_2"/>
    <property type="match status" value="2"/>
</dbReference>
<accession>A0ABR0ERD7</accession>
<feature type="domain" description="C2H2-type" evidence="3">
    <location>
        <begin position="653"/>
        <end position="689"/>
    </location>
</feature>
<dbReference type="InterPro" id="IPR036236">
    <property type="entry name" value="Znf_C2H2_sf"/>
</dbReference>
<feature type="compositionally biased region" description="Low complexity" evidence="2">
    <location>
        <begin position="29"/>
        <end position="40"/>
    </location>
</feature>
<proteinExistence type="predicted"/>
<protein>
    <recommendedName>
        <fullName evidence="3">C2H2-type domain-containing protein</fullName>
    </recommendedName>
</protein>
<feature type="compositionally biased region" description="Low complexity" evidence="2">
    <location>
        <begin position="615"/>
        <end position="625"/>
    </location>
</feature>
<evidence type="ECO:0000259" key="3">
    <source>
        <dbReference type="PROSITE" id="PS50157"/>
    </source>
</evidence>
<dbReference type="PROSITE" id="PS00028">
    <property type="entry name" value="ZINC_FINGER_C2H2_1"/>
    <property type="match status" value="1"/>
</dbReference>
<dbReference type="Pfam" id="PF00096">
    <property type="entry name" value="zf-C2H2"/>
    <property type="match status" value="1"/>
</dbReference>
<gene>
    <name evidence="4" type="ORF">PRZ48_004606</name>
</gene>
<dbReference type="Gene3D" id="3.30.160.60">
    <property type="entry name" value="Classic Zinc Finger"/>
    <property type="match status" value="2"/>
</dbReference>
<feature type="region of interest" description="Disordered" evidence="2">
    <location>
        <begin position="1"/>
        <end position="40"/>
    </location>
</feature>
<organism evidence="4 5">
    <name type="scientific">Zasmidium cellare</name>
    <name type="common">Wine cellar mold</name>
    <name type="synonym">Racodium cellare</name>
    <dbReference type="NCBI Taxonomy" id="395010"/>
    <lineage>
        <taxon>Eukaryota</taxon>
        <taxon>Fungi</taxon>
        <taxon>Dikarya</taxon>
        <taxon>Ascomycota</taxon>
        <taxon>Pezizomycotina</taxon>
        <taxon>Dothideomycetes</taxon>
        <taxon>Dothideomycetidae</taxon>
        <taxon>Mycosphaerellales</taxon>
        <taxon>Mycosphaerellaceae</taxon>
        <taxon>Zasmidium</taxon>
    </lineage>
</organism>
<keyword evidence="1" id="KW-0862">Zinc</keyword>
<feature type="region of interest" description="Disordered" evidence="2">
    <location>
        <begin position="597"/>
        <end position="637"/>
    </location>
</feature>
<keyword evidence="1" id="KW-0863">Zinc-finger</keyword>
<name>A0ABR0ERD7_ZASCE</name>
<feature type="region of interest" description="Disordered" evidence="2">
    <location>
        <begin position="356"/>
        <end position="392"/>
    </location>
</feature>
<comment type="caution">
    <text evidence="4">The sequence shown here is derived from an EMBL/GenBank/DDBJ whole genome shotgun (WGS) entry which is preliminary data.</text>
</comment>
<feature type="compositionally biased region" description="Polar residues" evidence="2">
    <location>
        <begin position="244"/>
        <end position="261"/>
    </location>
</feature>
<feature type="region of interest" description="Disordered" evidence="2">
    <location>
        <begin position="134"/>
        <end position="157"/>
    </location>
</feature>
<keyword evidence="5" id="KW-1185">Reference proteome</keyword>
<feature type="compositionally biased region" description="Low complexity" evidence="2">
    <location>
        <begin position="356"/>
        <end position="365"/>
    </location>
</feature>
<dbReference type="PANTHER" id="PTHR46179:SF19">
    <property type="entry name" value="C2H2 FINGER DOMAIN TRANSCRIPTION FACTOR (EUROFUNG)-RELATED"/>
    <property type="match status" value="1"/>
</dbReference>
<dbReference type="EMBL" id="JAXOVC010000003">
    <property type="protein sequence ID" value="KAK4503691.1"/>
    <property type="molecule type" value="Genomic_DNA"/>
</dbReference>
<feature type="domain" description="C2H2-type" evidence="3">
    <location>
        <begin position="581"/>
        <end position="611"/>
    </location>
</feature>
<feature type="compositionally biased region" description="Polar residues" evidence="2">
    <location>
        <begin position="143"/>
        <end position="157"/>
    </location>
</feature>
<dbReference type="InterPro" id="IPR013087">
    <property type="entry name" value="Znf_C2H2_type"/>
</dbReference>
<reference evidence="4 5" key="1">
    <citation type="journal article" date="2023" name="G3 (Bethesda)">
        <title>A chromosome-level genome assembly of Zasmidium syzygii isolated from banana leaves.</title>
        <authorList>
            <person name="van Westerhoven A.C."/>
            <person name="Mehrabi R."/>
            <person name="Talebi R."/>
            <person name="Steentjes M.B.F."/>
            <person name="Corcolon B."/>
            <person name="Chong P.A."/>
            <person name="Kema G.H.J."/>
            <person name="Seidl M.F."/>
        </authorList>
    </citation>
    <scope>NUCLEOTIDE SEQUENCE [LARGE SCALE GENOMIC DNA]</scope>
    <source>
        <strain evidence="4 5">P124</strain>
    </source>
</reference>
<dbReference type="SUPFAM" id="SSF57667">
    <property type="entry name" value="beta-beta-alpha zinc fingers"/>
    <property type="match status" value="1"/>
</dbReference>
<feature type="region of interest" description="Disordered" evidence="2">
    <location>
        <begin position="243"/>
        <end position="275"/>
    </location>
</feature>
<evidence type="ECO:0000313" key="4">
    <source>
        <dbReference type="EMBL" id="KAK4503691.1"/>
    </source>
</evidence>
<sequence length="730" mass="79825">MTSAYLHSNSFEGFSSTSTPSNLHQHYATPTPSNINNTTTPLDYSHLDATAYHDALAYLQHTAAQSVNNPPTAPNTTIHHPTPVPATQRHNIVGFRHDSAIASAGVDAHDWQTPMFQSQAYNSVGGPVVGHPRGVKRARGHQRTPSASTVASTGPASPYMQNGSYPLIANTDHAPNSPAFYADQAAYLPKNLPTPSQTPTDSGFANIAHMPSQAAHMPNAHLAMKDFGIGHHTSEDYLSDFAPSRQSMSSYGNDSPATPQSGAGDVDAKQYSIPPNGEIGADMAFDNSSFDYLLFDDADYRQTNPNVQLFRTESQAFQDELYNPNFVHTSAPSKPAQYLSPHRNLVTERLQTANLARSASPASAISRERSPFRDGSPLAPARDWQPQGGPVATAATMRQQQKDKVVEAELSQHMPNLRREPTKTISPKDAVLDYHENDQPPLFQDSIPAGYEKHMGGTEQWPTNTYFSQPNNGFGDMSTAGQQNMSFRTATADGYSGGGFDFSGLPQGTDQIQSNPFQSNYQAAVQAKMNNFAEPTPNFNPPSMPSMETSISDAGFPQSSQDSANITPQRPEDTRANTGTYTCTYHGCTQRFGSHNDLQKHKRDYHRSQQPARDGASTSGTASTSPRSTESPERTGGMTSAAILARNSQAGPHKCTRINPSTNKPCNTIFSRPYDLTRHEDTIHNNRKQKVRCPMCREEKTFSRNDALTRHMRVVHPEVEAFGKRGRRSE</sequence>
<dbReference type="PANTHER" id="PTHR46179">
    <property type="entry name" value="ZINC FINGER PROTEIN"/>
    <property type="match status" value="1"/>
</dbReference>
<dbReference type="SMART" id="SM00355">
    <property type="entry name" value="ZnF_C2H2"/>
    <property type="match status" value="3"/>
</dbReference>
<dbReference type="Proteomes" id="UP001305779">
    <property type="component" value="Unassembled WGS sequence"/>
</dbReference>
<evidence type="ECO:0000256" key="1">
    <source>
        <dbReference type="PROSITE-ProRule" id="PRU00042"/>
    </source>
</evidence>
<dbReference type="InterPro" id="IPR051061">
    <property type="entry name" value="Zinc_finger_trans_reg"/>
</dbReference>
<evidence type="ECO:0000313" key="5">
    <source>
        <dbReference type="Proteomes" id="UP001305779"/>
    </source>
</evidence>
<feature type="compositionally biased region" description="Polar residues" evidence="2">
    <location>
        <begin position="546"/>
        <end position="568"/>
    </location>
</feature>
<feature type="region of interest" description="Disordered" evidence="2">
    <location>
        <begin position="532"/>
        <end position="578"/>
    </location>
</feature>
<evidence type="ECO:0000256" key="2">
    <source>
        <dbReference type="SAM" id="MobiDB-lite"/>
    </source>
</evidence>
<keyword evidence="1" id="KW-0479">Metal-binding</keyword>
<feature type="compositionally biased region" description="Polar residues" evidence="2">
    <location>
        <begin position="1"/>
        <end position="24"/>
    </location>
</feature>